<dbReference type="InterPro" id="IPR013325">
    <property type="entry name" value="RNA_pol_sigma_r2"/>
</dbReference>
<evidence type="ECO:0000313" key="10">
    <source>
        <dbReference type="EMBL" id="KAA5401709.1"/>
    </source>
</evidence>
<reference evidence="13 14" key="1">
    <citation type="journal article" date="2019" name="Nat. Med.">
        <title>A library of human gut bacterial isolates paired with longitudinal multiomics data enables mechanistic microbiome research.</title>
        <authorList>
            <person name="Poyet M."/>
            <person name="Groussin M."/>
            <person name="Gibbons S.M."/>
            <person name="Avila-Pacheco J."/>
            <person name="Jiang X."/>
            <person name="Kearney S.M."/>
            <person name="Perrotta A.R."/>
            <person name="Berdy B."/>
            <person name="Zhao S."/>
            <person name="Lieberman T.D."/>
            <person name="Swanson P.K."/>
            <person name="Smith M."/>
            <person name="Roesemann S."/>
            <person name="Alexander J.E."/>
            <person name="Rich S.A."/>
            <person name="Livny J."/>
            <person name="Vlamakis H."/>
            <person name="Clish C."/>
            <person name="Bullock K."/>
            <person name="Deik A."/>
            <person name="Scott J."/>
            <person name="Pierce K.A."/>
            <person name="Xavier R.J."/>
            <person name="Alm E.J."/>
        </authorList>
    </citation>
    <scope>NUCLEOTIDE SEQUENCE [LARGE SCALE GENOMIC DNA]</scope>
    <source>
        <strain evidence="9 15">BIOML-A1</strain>
        <strain evidence="10 14">BIOML-A4</strain>
        <strain evidence="8 13">BIOML-A5</strain>
    </source>
</reference>
<dbReference type="InterPro" id="IPR007627">
    <property type="entry name" value="RNA_pol_sigma70_r2"/>
</dbReference>
<sequence length="181" mass="20683">MNDAELIEGCKAGKREALETIYRLFSRQMYGVCCRYVGEESALDVMHDGFIKVFSAIDQLHATDLHGFKSWVTRIMVTTSLHHLRKQKTCFFLSVDDLEEDMQPVDEEDMISIPIETLMKFIAELPAGYRTILNLAVFEGMPHKEIAKTLGINEHSSSSQLHRAKCVLAQKIKEYLTRQSL</sequence>
<dbReference type="InterPro" id="IPR014284">
    <property type="entry name" value="RNA_pol_sigma-70_dom"/>
</dbReference>
<evidence type="ECO:0000313" key="13">
    <source>
        <dbReference type="Proteomes" id="UP000347681"/>
    </source>
</evidence>
<dbReference type="SUPFAM" id="SSF88946">
    <property type="entry name" value="Sigma2 domain of RNA polymerase sigma factors"/>
    <property type="match status" value="1"/>
</dbReference>
<evidence type="ECO:0000313" key="11">
    <source>
        <dbReference type="EMBL" id="TDB08072.1"/>
    </source>
</evidence>
<keyword evidence="7" id="KW-0240">DNA-directed RNA polymerase</keyword>
<evidence type="ECO:0000256" key="3">
    <source>
        <dbReference type="ARBA" id="ARBA00023082"/>
    </source>
</evidence>
<evidence type="ECO:0000256" key="2">
    <source>
        <dbReference type="ARBA" id="ARBA00023015"/>
    </source>
</evidence>
<dbReference type="PANTHER" id="PTHR43133">
    <property type="entry name" value="RNA POLYMERASE ECF-TYPE SIGMA FACTO"/>
    <property type="match status" value="1"/>
</dbReference>
<comment type="caution">
    <text evidence="8">The sequence shown here is derived from an EMBL/GenBank/DDBJ whole genome shotgun (WGS) entry which is preliminary data.</text>
</comment>
<reference evidence="7" key="3">
    <citation type="submission" date="2022-01" db="EMBL/GenBank/DDBJ databases">
        <title>Novel bile acid biosynthetic pathways are enriched in the microbiome of centenarians.</title>
        <authorList>
            <person name="Sato Y."/>
            <person name="Atarashi K."/>
            <person name="Plichta R.D."/>
            <person name="Arai Y."/>
            <person name="Sasajima S."/>
            <person name="Kearney M.S."/>
            <person name="Suda W."/>
            <person name="Takeshita K."/>
            <person name="Sasaki T."/>
            <person name="Okamoto S."/>
            <person name="Skelly N.A."/>
            <person name="Okamura Y."/>
            <person name="Vlamakis H."/>
            <person name="Li Y."/>
            <person name="Tanoue T."/>
            <person name="Takei H."/>
            <person name="Nittono H."/>
            <person name="Narushima S."/>
            <person name="Irie J."/>
            <person name="Itoh H."/>
            <person name="Moriya K."/>
            <person name="Sugiura Y."/>
            <person name="Suematsu M."/>
            <person name="Moritoki N."/>
            <person name="Shibata S."/>
            <person name="Littman R.D."/>
            <person name="Fischbach A.M."/>
            <person name="Uwamino Y."/>
            <person name="Inoue T."/>
            <person name="Honda A."/>
            <person name="Hattori M."/>
            <person name="Murai T."/>
            <person name="Xavier J.R."/>
            <person name="Hirose N."/>
            <person name="Honda K."/>
        </authorList>
    </citation>
    <scope>NUCLEOTIDE SEQUENCE</scope>
    <source>
        <strain evidence="7">CE91-St7</strain>
    </source>
</reference>
<gene>
    <name evidence="7" type="ORF">CE91St7_39210</name>
    <name evidence="11" type="ORF">E1J06_12075</name>
    <name evidence="10" type="ORF">F2Y51_20915</name>
    <name evidence="9" type="ORF">F2Y58_21190</name>
    <name evidence="8" type="ORF">F2Y61_18180</name>
</gene>
<comment type="similarity">
    <text evidence="1">Belongs to the sigma-70 factor family. ECF subfamily.</text>
</comment>
<feature type="domain" description="RNA polymerase sigma-70 region 2" evidence="5">
    <location>
        <begin position="22"/>
        <end position="88"/>
    </location>
</feature>
<dbReference type="GO" id="GO:0006352">
    <property type="term" value="P:DNA-templated transcription initiation"/>
    <property type="evidence" value="ECO:0007669"/>
    <property type="project" value="InterPro"/>
</dbReference>
<dbReference type="SUPFAM" id="SSF88659">
    <property type="entry name" value="Sigma3 and sigma4 domains of RNA polymerase sigma factors"/>
    <property type="match status" value="1"/>
</dbReference>
<dbReference type="Gene3D" id="1.10.1740.10">
    <property type="match status" value="1"/>
</dbReference>
<dbReference type="KEGG" id="bdh:GV66_18830"/>
<dbReference type="NCBIfam" id="TIGR02937">
    <property type="entry name" value="sigma70-ECF"/>
    <property type="match status" value="1"/>
</dbReference>
<dbReference type="RefSeq" id="WP_008656060.1">
    <property type="nucleotide sequence ID" value="NZ_BAABYF010000001.1"/>
</dbReference>
<evidence type="ECO:0000313" key="7">
    <source>
        <dbReference type="EMBL" id="GKH83037.1"/>
    </source>
</evidence>
<dbReference type="Pfam" id="PF08281">
    <property type="entry name" value="Sigma70_r4_2"/>
    <property type="match status" value="1"/>
</dbReference>
<dbReference type="Proteomes" id="UP001055104">
    <property type="component" value="Unassembled WGS sequence"/>
</dbReference>
<dbReference type="InterPro" id="IPR013324">
    <property type="entry name" value="RNA_pol_sigma_r3/r4-like"/>
</dbReference>
<dbReference type="eggNOG" id="COG1595">
    <property type="taxonomic scope" value="Bacteria"/>
</dbReference>
<reference evidence="11 12" key="2">
    <citation type="journal article" date="2019" name="Nat. Microbiol.">
        <title>Genomic variation and strain-specific functional adaptation in the human gut microbiome during early life.</title>
        <authorList>
            <person name="Vatanen T."/>
            <person name="Plichta D.R."/>
            <person name="Somani J."/>
            <person name="Munch P.C."/>
            <person name="Arthur T.D."/>
            <person name="Hall A.B."/>
            <person name="Rudolf S."/>
            <person name="Oakeley E.J."/>
            <person name="Ke X."/>
            <person name="Young R.A."/>
            <person name="Haiser H.J."/>
            <person name="Kolde R."/>
            <person name="Yassour M."/>
            <person name="Luopajarvi K."/>
            <person name="Siljander H."/>
            <person name="Virtanen S.M."/>
            <person name="Ilonen J."/>
            <person name="Uibo R."/>
            <person name="Tillmann V."/>
            <person name="Mokurov S."/>
            <person name="Dorshakova N."/>
            <person name="Porter J.A."/>
            <person name="McHardy A.C."/>
            <person name="Lahdesmaki H."/>
            <person name="Vlamakis H."/>
            <person name="Huttenhower C."/>
            <person name="Knip M."/>
            <person name="Xavier R.J."/>
        </authorList>
    </citation>
    <scope>NUCLEOTIDE SEQUENCE [LARGE SCALE GENOMIC DNA]</scope>
    <source>
        <strain evidence="11 12">RJX1052</strain>
    </source>
</reference>
<dbReference type="EMBL" id="VVZB01000013">
    <property type="protein sequence ID" value="KAA5380383.1"/>
    <property type="molecule type" value="Genomic_DNA"/>
</dbReference>
<evidence type="ECO:0000259" key="6">
    <source>
        <dbReference type="Pfam" id="PF08281"/>
    </source>
</evidence>
<dbReference type="EMBL" id="VVYY01000028">
    <property type="protein sequence ID" value="KAA5392899.1"/>
    <property type="molecule type" value="Genomic_DNA"/>
</dbReference>
<dbReference type="InterPro" id="IPR013249">
    <property type="entry name" value="RNA_pol_sigma70_r4_t2"/>
</dbReference>
<organism evidence="8 13">
    <name type="scientific">Phocaeicola dorei</name>
    <dbReference type="NCBI Taxonomy" id="357276"/>
    <lineage>
        <taxon>Bacteria</taxon>
        <taxon>Pseudomonadati</taxon>
        <taxon>Bacteroidota</taxon>
        <taxon>Bacteroidia</taxon>
        <taxon>Bacteroidales</taxon>
        <taxon>Bacteroidaceae</taxon>
        <taxon>Phocaeicola</taxon>
    </lineage>
</organism>
<dbReference type="KEGG" id="bdo:EL88_11040"/>
<dbReference type="EMBL" id="SLTX01000001">
    <property type="protein sequence ID" value="TDB08072.1"/>
    <property type="molecule type" value="Genomic_DNA"/>
</dbReference>
<dbReference type="AlphaFoldDB" id="A0A076J4Z3"/>
<evidence type="ECO:0000313" key="12">
    <source>
        <dbReference type="Proteomes" id="UP000294834"/>
    </source>
</evidence>
<dbReference type="Pfam" id="PF04542">
    <property type="entry name" value="Sigma70_r2"/>
    <property type="match status" value="1"/>
</dbReference>
<dbReference type="GO" id="GO:0016987">
    <property type="term" value="F:sigma factor activity"/>
    <property type="evidence" value="ECO:0007669"/>
    <property type="project" value="UniProtKB-KW"/>
</dbReference>
<feature type="domain" description="RNA polymerase sigma factor 70 region 4 type 2" evidence="6">
    <location>
        <begin position="117"/>
        <end position="165"/>
    </location>
</feature>
<dbReference type="InterPro" id="IPR039425">
    <property type="entry name" value="RNA_pol_sigma-70-like"/>
</dbReference>
<proteinExistence type="inferred from homology"/>
<dbReference type="Proteomes" id="UP000441162">
    <property type="component" value="Unassembled WGS sequence"/>
</dbReference>
<dbReference type="Proteomes" id="UP000294834">
    <property type="component" value="Unassembled WGS sequence"/>
</dbReference>
<evidence type="ECO:0000313" key="15">
    <source>
        <dbReference type="Proteomes" id="UP000481616"/>
    </source>
</evidence>
<name>A0A076J4Z3_9BACT</name>
<evidence type="ECO:0000259" key="5">
    <source>
        <dbReference type="Pfam" id="PF04542"/>
    </source>
</evidence>
<dbReference type="InterPro" id="IPR036388">
    <property type="entry name" value="WH-like_DNA-bd_sf"/>
</dbReference>
<dbReference type="EMBL" id="VVZA01000029">
    <property type="protein sequence ID" value="KAA5401709.1"/>
    <property type="molecule type" value="Genomic_DNA"/>
</dbReference>
<dbReference type="Proteomes" id="UP000347681">
    <property type="component" value="Unassembled WGS sequence"/>
</dbReference>
<evidence type="ECO:0000313" key="9">
    <source>
        <dbReference type="EMBL" id="KAA5392899.1"/>
    </source>
</evidence>
<evidence type="ECO:0000313" key="14">
    <source>
        <dbReference type="Proteomes" id="UP000441162"/>
    </source>
</evidence>
<dbReference type="Proteomes" id="UP000481616">
    <property type="component" value="Unassembled WGS sequence"/>
</dbReference>
<dbReference type="GO" id="GO:0000428">
    <property type="term" value="C:DNA-directed RNA polymerase complex"/>
    <property type="evidence" value="ECO:0007669"/>
    <property type="project" value="UniProtKB-KW"/>
</dbReference>
<dbReference type="GO" id="GO:0003677">
    <property type="term" value="F:DNA binding"/>
    <property type="evidence" value="ECO:0007669"/>
    <property type="project" value="InterPro"/>
</dbReference>
<dbReference type="Gene3D" id="1.10.10.10">
    <property type="entry name" value="Winged helix-like DNA-binding domain superfamily/Winged helix DNA-binding domain"/>
    <property type="match status" value="1"/>
</dbReference>
<evidence type="ECO:0000313" key="8">
    <source>
        <dbReference type="EMBL" id="KAA5380383.1"/>
    </source>
</evidence>
<dbReference type="EMBL" id="BQOB01000001">
    <property type="protein sequence ID" value="GKH83037.1"/>
    <property type="molecule type" value="Genomic_DNA"/>
</dbReference>
<accession>A0A076J4Z3</accession>
<evidence type="ECO:0000256" key="4">
    <source>
        <dbReference type="ARBA" id="ARBA00023163"/>
    </source>
</evidence>
<evidence type="ECO:0000256" key="1">
    <source>
        <dbReference type="ARBA" id="ARBA00010641"/>
    </source>
</evidence>
<keyword evidence="3" id="KW-0731">Sigma factor</keyword>
<dbReference type="PANTHER" id="PTHR43133:SF46">
    <property type="entry name" value="RNA POLYMERASE SIGMA-70 FACTOR ECF SUBFAMILY"/>
    <property type="match status" value="1"/>
</dbReference>
<protein>
    <submittedName>
        <fullName evidence="7">DNA-directed RNA polymerase sigma-70 factor</fullName>
    </submittedName>
    <submittedName>
        <fullName evidence="8">Sigma-70 family RNA polymerase sigma factor</fullName>
    </submittedName>
</protein>
<keyword evidence="2" id="KW-0805">Transcription regulation</keyword>
<keyword evidence="4" id="KW-0804">Transcription</keyword>